<dbReference type="Pfam" id="PF14384">
    <property type="entry name" value="BrnA_antitoxin"/>
    <property type="match status" value="1"/>
</dbReference>
<evidence type="ECO:0000313" key="3">
    <source>
        <dbReference type="Proteomes" id="UP001139035"/>
    </source>
</evidence>
<dbReference type="RefSeq" id="WP_233719962.1">
    <property type="nucleotide sequence ID" value="NZ_JAJUWU010000013.1"/>
</dbReference>
<dbReference type="AlphaFoldDB" id="A0A9X1P1T8"/>
<keyword evidence="3" id="KW-1185">Reference proteome</keyword>
<dbReference type="Proteomes" id="UP001139035">
    <property type="component" value="Unassembled WGS sequence"/>
</dbReference>
<feature type="region of interest" description="Disordered" evidence="1">
    <location>
        <begin position="1"/>
        <end position="33"/>
    </location>
</feature>
<evidence type="ECO:0000256" key="1">
    <source>
        <dbReference type="SAM" id="MobiDB-lite"/>
    </source>
</evidence>
<gene>
    <name evidence="2" type="ORF">LZD57_13245</name>
</gene>
<name>A0A9X1P1T8_9HYPH</name>
<organism evidence="2 3">
    <name type="scientific">Jiella avicenniae</name>
    <dbReference type="NCBI Taxonomy" id="2907202"/>
    <lineage>
        <taxon>Bacteria</taxon>
        <taxon>Pseudomonadati</taxon>
        <taxon>Pseudomonadota</taxon>
        <taxon>Alphaproteobacteria</taxon>
        <taxon>Hyphomicrobiales</taxon>
        <taxon>Aurantimonadaceae</taxon>
        <taxon>Jiella</taxon>
    </lineage>
</organism>
<reference evidence="2" key="1">
    <citation type="submission" date="2022-01" db="EMBL/GenBank/DDBJ databases">
        <title>Jiella avicenniae sp. nov., a novel endophytic bacterium isolated from bark of Avicennia marina.</title>
        <authorList>
            <person name="Tuo L."/>
        </authorList>
    </citation>
    <scope>NUCLEOTIDE SEQUENCE</scope>
    <source>
        <strain evidence="2">CBK1P-4</strain>
    </source>
</reference>
<feature type="compositionally biased region" description="Basic and acidic residues" evidence="1">
    <location>
        <begin position="15"/>
        <end position="25"/>
    </location>
</feature>
<dbReference type="InterPro" id="IPR025528">
    <property type="entry name" value="BrnA_antitoxin"/>
</dbReference>
<evidence type="ECO:0000313" key="2">
    <source>
        <dbReference type="EMBL" id="MCE7028958.1"/>
    </source>
</evidence>
<proteinExistence type="predicted"/>
<comment type="caution">
    <text evidence="2">The sequence shown here is derived from an EMBL/GenBank/DDBJ whole genome shotgun (WGS) entry which is preliminary data.</text>
</comment>
<sequence>MTDDATTRYSLTELIGRDGGTRDDAPEGPELGPDFWEKAELVMPRKKKSVHLRVDQDVFDFFKSQGDGHLTRMSAVLRSYVEAHRQR</sequence>
<protein>
    <submittedName>
        <fullName evidence="2">BrnA antitoxin family protein</fullName>
    </submittedName>
</protein>
<accession>A0A9X1P1T8</accession>
<dbReference type="EMBL" id="JAJUWU010000013">
    <property type="protein sequence ID" value="MCE7028958.1"/>
    <property type="molecule type" value="Genomic_DNA"/>
</dbReference>